<dbReference type="RefSeq" id="XP_002679277.1">
    <property type="nucleotide sequence ID" value="XM_002679231.1"/>
</dbReference>
<keyword evidence="3" id="KW-1185">Reference proteome</keyword>
<accession>D2V960</accession>
<dbReference type="Gene3D" id="1.25.40.20">
    <property type="entry name" value="Ankyrin repeat-containing domain"/>
    <property type="match status" value="1"/>
</dbReference>
<sequence>MSSSSLVLNSIEESGRNITLDEFRTSISSPHVGTPGEGMDISIHFSMEPVVKTTPAHVYALSDGEGSITERHFPSSPLSTSSSHVKRVSKTLVALSKCILVNGNNNNVSSPSSPTKKEQLNGSFYADNDCVIVVPPGSVAESFNSLSPRAPELSPILSSSGNIDAKLVIDRLTEMIKNNEMPSTRKVTPQTYSCPSSPKSPCSDSCSTFSQDDDCDGTLIGPSVIQCITNEMLWPQHSFCSLCHLAAKYNSVEVLGWLKDCCCDEECTGSHSTTTEMLVEHTVPTPVDASAVQSVSPYSINDCQSPLSGKPTPTNDTFSTNSVISNTTSYMSGHFHNNDHQHNSSSSPSHQAHHSNSCLNRQRELWSIVDNQSSSPLMYAVHSGSHDASVFLCSQPTVQNQLNFTRDKFGNLPIVLALKKRDFELCDILQLFGAKIDTIGGVQLGESLLHSALRERDVTTAEYLIRKNPKIILKKNQRDEIPLFRCLTDNRPTSVNKLITISLPGDSQKSPSLRSNRVSIRETHKVGEHSLALSQFLQKSTEWIDIELIEKSISSKNSFGRNLLLEAVAINDVDSTKVICEFISQNYSSFETQSNSKRVKSYEDIILDTDKIYFMNIIQTAVSSSLQVIQNRREEFLYVFAGLKWLIDWLDSMFNQPFSTISLHGMLAFKDSRGLTAFDMASKDKESCAFSTIMSQFLVETESRWKPTKAQHQSMVLTKRRSSISLSAKSTSSTPNSPSSPSSGGLFSKLKSKFHKHTSSRQLK</sequence>
<dbReference type="VEuPathDB" id="AmoebaDB:NAEGRDRAFT_79123"/>
<dbReference type="OrthoDB" id="10376961at2759"/>
<feature type="compositionally biased region" description="Low complexity" evidence="1">
    <location>
        <begin position="343"/>
        <end position="354"/>
    </location>
</feature>
<dbReference type="SMART" id="SM00248">
    <property type="entry name" value="ANK"/>
    <property type="match status" value="5"/>
</dbReference>
<feature type="compositionally biased region" description="Basic residues" evidence="1">
    <location>
        <begin position="750"/>
        <end position="764"/>
    </location>
</feature>
<evidence type="ECO:0000256" key="1">
    <source>
        <dbReference type="SAM" id="MobiDB-lite"/>
    </source>
</evidence>
<dbReference type="Proteomes" id="UP000006671">
    <property type="component" value="Unassembled WGS sequence"/>
</dbReference>
<dbReference type="SUPFAM" id="SSF48403">
    <property type="entry name" value="Ankyrin repeat"/>
    <property type="match status" value="1"/>
</dbReference>
<organism evidence="3">
    <name type="scientific">Naegleria gruberi</name>
    <name type="common">Amoeba</name>
    <dbReference type="NCBI Taxonomy" id="5762"/>
    <lineage>
        <taxon>Eukaryota</taxon>
        <taxon>Discoba</taxon>
        <taxon>Heterolobosea</taxon>
        <taxon>Tetramitia</taxon>
        <taxon>Eutetramitia</taxon>
        <taxon>Vahlkampfiidae</taxon>
        <taxon>Naegleria</taxon>
    </lineage>
</organism>
<feature type="region of interest" description="Disordered" evidence="1">
    <location>
        <begin position="710"/>
        <end position="764"/>
    </location>
</feature>
<dbReference type="GeneID" id="8859892"/>
<dbReference type="InterPro" id="IPR036770">
    <property type="entry name" value="Ankyrin_rpt-contain_sf"/>
</dbReference>
<dbReference type="OMA" id="NEMLWPQ"/>
<proteinExistence type="predicted"/>
<reference evidence="2 3" key="1">
    <citation type="journal article" date="2010" name="Cell">
        <title>The genome of Naegleria gruberi illuminates early eukaryotic versatility.</title>
        <authorList>
            <person name="Fritz-Laylin L.K."/>
            <person name="Prochnik S.E."/>
            <person name="Ginger M.L."/>
            <person name="Dacks J.B."/>
            <person name="Carpenter M.L."/>
            <person name="Field M.C."/>
            <person name="Kuo A."/>
            <person name="Paredez A."/>
            <person name="Chapman J."/>
            <person name="Pham J."/>
            <person name="Shu S."/>
            <person name="Neupane R."/>
            <person name="Cipriano M."/>
            <person name="Mancuso J."/>
            <person name="Tu H."/>
            <person name="Salamov A."/>
            <person name="Lindquist E."/>
            <person name="Shapiro H."/>
            <person name="Lucas S."/>
            <person name="Grigoriev I.V."/>
            <person name="Cande W.Z."/>
            <person name="Fulton C."/>
            <person name="Rokhsar D.S."/>
            <person name="Dawson S.C."/>
        </authorList>
    </citation>
    <scope>NUCLEOTIDE SEQUENCE [LARGE SCALE GENOMIC DNA]</scope>
    <source>
        <strain evidence="2 3">NEG-M</strain>
    </source>
</reference>
<evidence type="ECO:0000313" key="3">
    <source>
        <dbReference type="Proteomes" id="UP000006671"/>
    </source>
</evidence>
<dbReference type="InterPro" id="IPR002110">
    <property type="entry name" value="Ankyrin_rpt"/>
</dbReference>
<dbReference type="KEGG" id="ngr:NAEGRDRAFT_79123"/>
<evidence type="ECO:0000313" key="2">
    <source>
        <dbReference type="EMBL" id="EFC46533.1"/>
    </source>
</evidence>
<gene>
    <name evidence="2" type="ORF">NAEGRDRAFT_79123</name>
</gene>
<dbReference type="InParanoid" id="D2V960"/>
<dbReference type="AlphaFoldDB" id="D2V960"/>
<dbReference type="EMBL" id="GG738858">
    <property type="protein sequence ID" value="EFC46533.1"/>
    <property type="molecule type" value="Genomic_DNA"/>
</dbReference>
<feature type="region of interest" description="Disordered" evidence="1">
    <location>
        <begin position="334"/>
        <end position="354"/>
    </location>
</feature>
<protein>
    <submittedName>
        <fullName evidence="2">Ankyrin repeat-containing protein</fullName>
    </submittedName>
</protein>
<name>D2V960_NAEGR</name>
<feature type="compositionally biased region" description="Low complexity" evidence="1">
    <location>
        <begin position="723"/>
        <end position="749"/>
    </location>
</feature>